<dbReference type="Gene3D" id="1.10.8.760">
    <property type="entry name" value="Haem-binding uptake, Tiki superfamily, ChaN, domain 2"/>
    <property type="match status" value="1"/>
</dbReference>
<gene>
    <name evidence="3" type="ORF">HK414_27020</name>
</gene>
<feature type="signal peptide" evidence="1">
    <location>
        <begin position="1"/>
        <end position="16"/>
    </location>
</feature>
<protein>
    <recommendedName>
        <fullName evidence="2">Haem-binding uptake Tiki superfamily ChaN domain-containing protein</fullName>
    </recommendedName>
</protein>
<dbReference type="SUPFAM" id="SSF159501">
    <property type="entry name" value="EreA/ChaN-like"/>
    <property type="match status" value="1"/>
</dbReference>
<organism evidence="3 4">
    <name type="scientific">Ramlibacter terrae</name>
    <dbReference type="NCBI Taxonomy" id="2732511"/>
    <lineage>
        <taxon>Bacteria</taxon>
        <taxon>Pseudomonadati</taxon>
        <taxon>Pseudomonadota</taxon>
        <taxon>Betaproteobacteria</taxon>
        <taxon>Burkholderiales</taxon>
        <taxon>Comamonadaceae</taxon>
        <taxon>Ramlibacter</taxon>
    </lineage>
</organism>
<proteinExistence type="predicted"/>
<reference evidence="3 4" key="2">
    <citation type="submission" date="2020-05" db="EMBL/GenBank/DDBJ databases">
        <authorList>
            <person name="Khan S.A."/>
            <person name="Jeon C.O."/>
            <person name="Chun B.H."/>
        </authorList>
    </citation>
    <scope>NUCLEOTIDE SEQUENCE [LARGE SCALE GENOMIC DNA]</scope>
    <source>
        <strain evidence="3 4">H242</strain>
    </source>
</reference>
<dbReference type="InterPro" id="IPR007314">
    <property type="entry name" value="Cofac_haem-bd_dom"/>
</dbReference>
<dbReference type="EMBL" id="CP053418">
    <property type="protein sequence ID" value="QJW85597.1"/>
    <property type="molecule type" value="Genomic_DNA"/>
</dbReference>
<dbReference type="Gene3D" id="3.40.50.11550">
    <property type="match status" value="1"/>
</dbReference>
<reference evidence="3 4" key="1">
    <citation type="submission" date="2020-05" db="EMBL/GenBank/DDBJ databases">
        <title>Ramlibacter rhizophilus sp. nov., isolated from rhizosphere soil of national flower Mugunghwa from South Korea.</title>
        <authorList>
            <person name="Zheng-Fei Y."/>
            <person name="Huan T."/>
        </authorList>
    </citation>
    <scope>NUCLEOTIDE SEQUENCE [LARGE SCALE GENOMIC DNA]</scope>
    <source>
        <strain evidence="3 4">H242</strain>
    </source>
</reference>
<evidence type="ECO:0000259" key="2">
    <source>
        <dbReference type="Pfam" id="PF04187"/>
    </source>
</evidence>
<feature type="chain" id="PRO_5046326697" description="Haem-binding uptake Tiki superfamily ChaN domain-containing protein" evidence="1">
    <location>
        <begin position="17"/>
        <end position="242"/>
    </location>
</feature>
<dbReference type="Pfam" id="PF04187">
    <property type="entry name" value="Cofac_haem_bdg"/>
    <property type="match status" value="1"/>
</dbReference>
<keyword evidence="1" id="KW-0732">Signal</keyword>
<accession>A0ABX6P786</accession>
<sequence>MRLIALLVASFVAACAAPSTLPDVAGVDALLVGEQHDADSHAGLQRDYVAGLARRGQLAALALEMADRGASTAGLPATAGEETVRSALRWNNEAWPRERYGPAVMAAVAAGVPVLGANLPRDAMRAAMGDAALDGLLPGPALKAQQQAIRLGHCEMLPESQIRPMTRIRVARDREMARTLQESLRPGRAVVLLAGAGHVAPDVGVPLHLPPTVRVRPLVLPPQETGKDYCAELRRQMPMRAP</sequence>
<keyword evidence="4" id="KW-1185">Reference proteome</keyword>
<feature type="domain" description="Haem-binding uptake Tiki superfamily ChaN" evidence="2">
    <location>
        <begin position="23"/>
        <end position="209"/>
    </location>
</feature>
<evidence type="ECO:0000313" key="4">
    <source>
        <dbReference type="Proteomes" id="UP000500826"/>
    </source>
</evidence>
<dbReference type="PROSITE" id="PS51257">
    <property type="entry name" value="PROKAR_LIPOPROTEIN"/>
    <property type="match status" value="1"/>
</dbReference>
<evidence type="ECO:0000313" key="3">
    <source>
        <dbReference type="EMBL" id="QJW85597.1"/>
    </source>
</evidence>
<evidence type="ECO:0000256" key="1">
    <source>
        <dbReference type="SAM" id="SignalP"/>
    </source>
</evidence>
<dbReference type="Proteomes" id="UP000500826">
    <property type="component" value="Chromosome"/>
</dbReference>
<name>A0ABX6P786_9BURK</name>